<dbReference type="InterPro" id="IPR007449">
    <property type="entry name" value="ZipA_FtsZ-bd_C"/>
</dbReference>
<evidence type="ECO:0000313" key="4">
    <source>
        <dbReference type="EMBL" id="PUE60896.1"/>
    </source>
</evidence>
<comment type="similarity">
    <text evidence="1">Belongs to the ZipA family.</text>
</comment>
<proteinExistence type="inferred from homology"/>
<evidence type="ECO:0000256" key="1">
    <source>
        <dbReference type="RuleBase" id="RU003612"/>
    </source>
</evidence>
<dbReference type="InterPro" id="IPR036765">
    <property type="entry name" value="ZipA_FtsZ-bd_C_sf"/>
</dbReference>
<comment type="function">
    <text evidence="1">Essential cell division protein that stabilizes the FtsZ protofilaments by cross-linking them and that serves as a cytoplasmic membrane anchor for the Z ring. Also required for the recruitment to the septal ring of downstream cell division proteins.</text>
</comment>
<evidence type="ECO:0000313" key="5">
    <source>
        <dbReference type="Proteomes" id="UP000251341"/>
    </source>
</evidence>
<protein>
    <recommendedName>
        <fullName evidence="1">Cell division protein ZipA</fullName>
    </recommendedName>
</protein>
<keyword evidence="2" id="KW-1003">Cell membrane</keyword>
<comment type="subcellular location">
    <subcellularLocation>
        <location evidence="2">Cell inner membrane</location>
        <topology evidence="2">Single-pass type I membrane protein</topology>
    </subcellularLocation>
</comment>
<keyword evidence="2" id="KW-0997">Cell inner membrane</keyword>
<keyword evidence="1" id="KW-0131">Cell cycle</keyword>
<keyword evidence="2" id="KW-0472">Membrane</keyword>
<dbReference type="GO" id="GO:0090529">
    <property type="term" value="P:cell septum assembly"/>
    <property type="evidence" value="ECO:0007669"/>
    <property type="project" value="InterPro"/>
</dbReference>
<dbReference type="SMART" id="SM00771">
    <property type="entry name" value="ZipA_C"/>
    <property type="match status" value="1"/>
</dbReference>
<dbReference type="EMBL" id="NESP01000001">
    <property type="protein sequence ID" value="PUE60896.1"/>
    <property type="molecule type" value="Genomic_DNA"/>
</dbReference>
<keyword evidence="2" id="KW-0812">Transmembrane</keyword>
<gene>
    <name evidence="4" type="ORF">B9Z44_14195</name>
</gene>
<evidence type="ECO:0000256" key="2">
    <source>
        <dbReference type="RuleBase" id="RU003613"/>
    </source>
</evidence>
<feature type="domain" description="ZipA C-terminal FtsZ-binding" evidence="3">
    <location>
        <begin position="188"/>
        <end position="315"/>
    </location>
</feature>
<dbReference type="Proteomes" id="UP000251341">
    <property type="component" value="Unassembled WGS sequence"/>
</dbReference>
<dbReference type="Pfam" id="PF04354">
    <property type="entry name" value="ZipA_C"/>
    <property type="match status" value="1"/>
</dbReference>
<dbReference type="AlphaFoldDB" id="A0A315ESN5"/>
<organism evidence="4 5">
    <name type="scientific">Limnohabitans curvus</name>
    <dbReference type="NCBI Taxonomy" id="323423"/>
    <lineage>
        <taxon>Bacteria</taxon>
        <taxon>Pseudomonadati</taxon>
        <taxon>Pseudomonadota</taxon>
        <taxon>Betaproteobacteria</taxon>
        <taxon>Burkholderiales</taxon>
        <taxon>Comamonadaceae</taxon>
        <taxon>Limnohabitans</taxon>
    </lineage>
</organism>
<reference evidence="4 5" key="1">
    <citation type="submission" date="2017-04" db="EMBL/GenBank/DDBJ databases">
        <title>Unexpected and diverse lifestyles within the genus Limnohabitans.</title>
        <authorList>
            <person name="Kasalicky V."/>
            <person name="Mehrshad M."/>
            <person name="Andrei S.-A."/>
            <person name="Salcher M."/>
            <person name="Kratochvilova H."/>
            <person name="Simek K."/>
            <person name="Ghai R."/>
        </authorList>
    </citation>
    <scope>NUCLEOTIDE SEQUENCE [LARGE SCALE GENOMIC DNA]</scope>
    <source>
        <strain evidence="4 5">MWH-C5</strain>
    </source>
</reference>
<accession>A0A315ESN5</accession>
<dbReference type="GO" id="GO:0005886">
    <property type="term" value="C:plasma membrane"/>
    <property type="evidence" value="ECO:0007669"/>
    <property type="project" value="UniProtKB-SubCell"/>
</dbReference>
<name>A0A315ESN5_9BURK</name>
<sequence>MMEEATAHAQRVPDEAELARIAESKAAAAKVAAERAAQHVAQAPAMTPTLAKVMDSATADLPQPEKRPALDALIDVIAAVEIDMPVSGDAALASMPATRRVGSKLFSVEGLNTESGLWEHPRNGQRYSAFQSGVQLANRTGPLNEIEFSEFVTKTQAFADAINGAPEFPDMLEEVARARELDSFASAHDAQLSFTLKATKAAWSPGYVQQNAARLGFIAGVLPGRMVVPAPVHGLPPILGLTFDSQAAMSEDPTQSAIYELALSLDVPQVDRKEEPYARMIQTAYELARVMDGAISDDNGQPLSETAIGAIARDLLALYDTLDARDLSAGSPQARRLFS</sequence>
<dbReference type="SUPFAM" id="SSF64383">
    <property type="entry name" value="Cell-division protein ZipA, C-terminal domain"/>
    <property type="match status" value="1"/>
</dbReference>
<keyword evidence="1 4" id="KW-0132">Cell division</keyword>
<comment type="caution">
    <text evidence="4">The sequence shown here is derived from an EMBL/GenBank/DDBJ whole genome shotgun (WGS) entry which is preliminary data.</text>
</comment>
<keyword evidence="5" id="KW-1185">Reference proteome</keyword>
<dbReference type="Gene3D" id="3.30.1400.10">
    <property type="entry name" value="ZipA, C-terminal FtsZ-binding domain"/>
    <property type="match status" value="1"/>
</dbReference>
<evidence type="ECO:0000259" key="3">
    <source>
        <dbReference type="SMART" id="SM00771"/>
    </source>
</evidence>